<accession>A0A9J6Q6P6</accession>
<dbReference type="Proteomes" id="UP001063816">
    <property type="component" value="Unassembled WGS sequence"/>
</dbReference>
<dbReference type="EMBL" id="JAMGZK010000049">
    <property type="protein sequence ID" value="MCU6665198.1"/>
    <property type="molecule type" value="Genomic_DNA"/>
</dbReference>
<reference evidence="1" key="1">
    <citation type="submission" date="2022-05" db="EMBL/GenBank/DDBJ databases">
        <title>Description of a novel species of Leclercia; Leclercia tamurae and the Proposal for a Novel Genus Silvania gen. nov. Containing Two Novel Species Silvania hatchlandensis sp. nov. and Silvania confinis sp. nov. Isolated from the Rhizosphere of Oak.</title>
        <authorList>
            <person name="Maddock D.W."/>
            <person name="Brady C.L."/>
            <person name="Denman S."/>
            <person name="Arnold D."/>
        </authorList>
    </citation>
    <scope>NUCLEOTIDE SEQUENCE</scope>
    <source>
        <strain evidence="1">H19S6</strain>
    </source>
</reference>
<gene>
    <name evidence="1" type="ORF">M8014_12685</name>
</gene>
<comment type="caution">
    <text evidence="1">The sequence shown here is derived from an EMBL/GenBank/DDBJ whole genome shotgun (WGS) entry which is preliminary data.</text>
</comment>
<organism evidence="1 2">
    <name type="scientific">Silvania hatchlandensis</name>
    <dbReference type="NCBI Taxonomy" id="2926469"/>
    <lineage>
        <taxon>Bacteria</taxon>
        <taxon>Pseudomonadati</taxon>
        <taxon>Pseudomonadota</taxon>
        <taxon>Gammaproteobacteria</taxon>
        <taxon>Enterobacterales</taxon>
        <taxon>Enterobacteriaceae</taxon>
        <taxon>Silvania</taxon>
    </lineage>
</organism>
<evidence type="ECO:0000313" key="1">
    <source>
        <dbReference type="EMBL" id="MCU6665198.1"/>
    </source>
</evidence>
<dbReference type="RefSeq" id="WP_271282800.1">
    <property type="nucleotide sequence ID" value="NZ_JAMGZK010000049.1"/>
</dbReference>
<keyword evidence="2" id="KW-1185">Reference proteome</keyword>
<proteinExistence type="predicted"/>
<evidence type="ECO:0000313" key="2">
    <source>
        <dbReference type="Proteomes" id="UP001063816"/>
    </source>
</evidence>
<sequence>MTPRRVMRWRAPHNALNLPGGTLLPGYLPPVADFFPFPVIRLLKFTQPRAILNANSFHGLMIDAWIIEK</sequence>
<protein>
    <submittedName>
        <fullName evidence="1">Uncharacterized protein</fullName>
    </submittedName>
</protein>
<name>A0A9J6Q6P6_9ENTR</name>
<dbReference type="AlphaFoldDB" id="A0A9J6Q6P6"/>